<sequence length="217" mass="25142">MLLKTDINMMKIMGLLLGTGLFASSIHAESLDCSSHHNNNAAMKKICSVSLDEPREKLTDQYFTAFLITDAPVRLLQDTQQLWSTRLQQCKTLDCFKQQFDQRLDDLNIYISLNQSLTQHYLKFEQGQMAKQPIHLKIHQLTKDRIKIEGIAYRNPNNRAETQTIPFLAYTTTETKSQITDNEHDCKYNFNYSKAILTVSTEQKGCERFSGIYRLYD</sequence>
<dbReference type="AlphaFoldDB" id="A0A3R9BZA1"/>
<evidence type="ECO:0000313" key="1">
    <source>
        <dbReference type="EMBL" id="QQN86921.1"/>
    </source>
</evidence>
<name>A0A3R9BZA1_9GAMM</name>
<dbReference type="EMBL" id="CP060811">
    <property type="protein sequence ID" value="QQN86921.1"/>
    <property type="molecule type" value="Genomic_DNA"/>
</dbReference>
<gene>
    <name evidence="1" type="ORF">IAQ69_08460</name>
</gene>
<accession>A0A3R9BZA1</accession>
<dbReference type="Proteomes" id="UP000596079">
    <property type="component" value="Chromosome"/>
</dbReference>
<evidence type="ECO:0008006" key="3">
    <source>
        <dbReference type="Google" id="ProtNLM"/>
    </source>
</evidence>
<reference evidence="1 2" key="1">
    <citation type="submission" date="2020-08" db="EMBL/GenBank/DDBJ databases">
        <title>Emergence of ISAba1-mediated novel tet(X) in Acinetobacter variabilis from a chicken farm.</title>
        <authorList>
            <person name="Peng K."/>
            <person name="Li R."/>
        </authorList>
    </citation>
    <scope>NUCLEOTIDE SEQUENCE [LARGE SCALE GENOMIC DNA]</scope>
    <source>
        <strain evidence="1 2">XM9F202-2</strain>
    </source>
</reference>
<evidence type="ECO:0000313" key="2">
    <source>
        <dbReference type="Proteomes" id="UP000596079"/>
    </source>
</evidence>
<protein>
    <recommendedName>
        <fullName evidence="3">DUF1311 domain-containing protein</fullName>
    </recommendedName>
</protein>
<dbReference type="RefSeq" id="WP_125278645.1">
    <property type="nucleotide sequence ID" value="NZ_CP060811.1"/>
</dbReference>
<proteinExistence type="predicted"/>
<organism evidence="1 2">
    <name type="scientific">Acinetobacter variabilis</name>
    <dbReference type="NCBI Taxonomy" id="70346"/>
    <lineage>
        <taxon>Bacteria</taxon>
        <taxon>Pseudomonadati</taxon>
        <taxon>Pseudomonadota</taxon>
        <taxon>Gammaproteobacteria</taxon>
        <taxon>Moraxellales</taxon>
        <taxon>Moraxellaceae</taxon>
        <taxon>Acinetobacter</taxon>
    </lineage>
</organism>